<keyword evidence="3" id="KW-1185">Reference proteome</keyword>
<name>A0AAW1TJR3_9CUCU</name>
<feature type="compositionally biased region" description="Polar residues" evidence="1">
    <location>
        <begin position="298"/>
        <end position="320"/>
    </location>
</feature>
<feature type="region of interest" description="Disordered" evidence="1">
    <location>
        <begin position="291"/>
        <end position="323"/>
    </location>
</feature>
<protein>
    <submittedName>
        <fullName evidence="2">Uncharacterized protein</fullName>
    </submittedName>
</protein>
<evidence type="ECO:0000313" key="3">
    <source>
        <dbReference type="Proteomes" id="UP001431783"/>
    </source>
</evidence>
<reference evidence="2 3" key="1">
    <citation type="submission" date="2023-03" db="EMBL/GenBank/DDBJ databases">
        <title>Genome insight into feeding habits of ladybird beetles.</title>
        <authorList>
            <person name="Li H.-S."/>
            <person name="Huang Y.-H."/>
            <person name="Pang H."/>
        </authorList>
    </citation>
    <scope>NUCLEOTIDE SEQUENCE [LARGE SCALE GENOMIC DNA]</scope>
    <source>
        <strain evidence="2">SYSU_2023b</strain>
        <tissue evidence="2">Whole body</tissue>
    </source>
</reference>
<feature type="region of interest" description="Disordered" evidence="1">
    <location>
        <begin position="207"/>
        <end position="257"/>
    </location>
</feature>
<dbReference type="EMBL" id="JARQZJ010000002">
    <property type="protein sequence ID" value="KAK9870115.1"/>
    <property type="molecule type" value="Genomic_DNA"/>
</dbReference>
<evidence type="ECO:0000313" key="2">
    <source>
        <dbReference type="EMBL" id="KAK9870115.1"/>
    </source>
</evidence>
<feature type="compositionally biased region" description="Basic and acidic residues" evidence="1">
    <location>
        <begin position="229"/>
        <end position="257"/>
    </location>
</feature>
<sequence length="362" mass="41018">MFYIKAIIPFTEENRMLASSIVENTKSLFSSNSASSEDKNEGTKRQGAKRQCQSIFCDCDCKRARLASRTRADEKAKFVRVKSQGDAVLRSYNNQLKRSNSYLPKDRFKRSPDAGEEVYSQTSPLIRRNSISSFSKSSSSSRSITPIENSFFTKLTKSAYAKLATSQDDLPSLKAKINSFPSTLRSYDRLPNIRRQKSFVCSRNLSRNKEENELKEEAHSSDETEMEEEAHSSDVNELTEAHSSDEIEMKEEAHSSDVIELKEETHTSEENSTLMVIPTQEASVGVEEITDNNKESENSGMDSSTSLNISETSETSQKINETQHERIDWEGSNLQDINKHLIGLRERMNKMEISKISLRSSK</sequence>
<dbReference type="AlphaFoldDB" id="A0AAW1TJR3"/>
<gene>
    <name evidence="2" type="ORF">WA026_006205</name>
</gene>
<accession>A0AAW1TJR3</accession>
<dbReference type="Proteomes" id="UP001431783">
    <property type="component" value="Unassembled WGS sequence"/>
</dbReference>
<comment type="caution">
    <text evidence="2">The sequence shown here is derived from an EMBL/GenBank/DDBJ whole genome shotgun (WGS) entry which is preliminary data.</text>
</comment>
<proteinExistence type="predicted"/>
<evidence type="ECO:0000256" key="1">
    <source>
        <dbReference type="SAM" id="MobiDB-lite"/>
    </source>
</evidence>
<feature type="compositionally biased region" description="Basic and acidic residues" evidence="1">
    <location>
        <begin position="207"/>
        <end position="222"/>
    </location>
</feature>
<organism evidence="2 3">
    <name type="scientific">Henosepilachna vigintioctopunctata</name>
    <dbReference type="NCBI Taxonomy" id="420089"/>
    <lineage>
        <taxon>Eukaryota</taxon>
        <taxon>Metazoa</taxon>
        <taxon>Ecdysozoa</taxon>
        <taxon>Arthropoda</taxon>
        <taxon>Hexapoda</taxon>
        <taxon>Insecta</taxon>
        <taxon>Pterygota</taxon>
        <taxon>Neoptera</taxon>
        <taxon>Endopterygota</taxon>
        <taxon>Coleoptera</taxon>
        <taxon>Polyphaga</taxon>
        <taxon>Cucujiformia</taxon>
        <taxon>Coccinelloidea</taxon>
        <taxon>Coccinellidae</taxon>
        <taxon>Epilachninae</taxon>
        <taxon>Epilachnini</taxon>
        <taxon>Henosepilachna</taxon>
    </lineage>
</organism>
<feature type="compositionally biased region" description="Basic and acidic residues" evidence="1">
    <location>
        <begin position="104"/>
        <end position="113"/>
    </location>
</feature>
<feature type="region of interest" description="Disordered" evidence="1">
    <location>
        <begin position="100"/>
        <end position="122"/>
    </location>
</feature>